<dbReference type="Proteomes" id="UP000028045">
    <property type="component" value="Unassembled WGS sequence"/>
</dbReference>
<keyword evidence="3" id="KW-1185">Reference proteome</keyword>
<evidence type="ECO:0000313" key="2">
    <source>
        <dbReference type="EMBL" id="KEY65465.1"/>
    </source>
</evidence>
<evidence type="ECO:0000313" key="3">
    <source>
        <dbReference type="Proteomes" id="UP000028045"/>
    </source>
</evidence>
<protein>
    <submittedName>
        <fullName evidence="2">Uncharacterized protein</fullName>
    </submittedName>
</protein>
<sequence length="222" mass="24586">MERRMSCHMPPCRTISDSPRSPVAYSLPLDASEPPSSMAGICRAGLKREKLPLNLAQHVHDSDSRCTVIVILQRDQAARHAEAHTTSRNRKPQPRPYRDRTAPKIPYASKSSTMVAWNGGKSPAPLAATCRLSLEHIVSSYPLAGEVARDDSVTAWEDRLSCQIGQEHSYLFQSGQAGERISRRQQPVDDRKNSFSRCLASVFRRPGLAGDPLQRAEDARAS</sequence>
<reference evidence="2 3" key="1">
    <citation type="journal article" date="2014" name="BMC Genomics">
        <title>Comparative genome sequencing reveals chemotype-specific gene clusters in the toxigenic black mold Stachybotrys.</title>
        <authorList>
            <person name="Semeiks J."/>
            <person name="Borek D."/>
            <person name="Otwinowski Z."/>
            <person name="Grishin N.V."/>
        </authorList>
    </citation>
    <scope>NUCLEOTIDE SEQUENCE [LARGE SCALE GENOMIC DNA]</scope>
    <source>
        <strain evidence="3">CBS 109288 / IBT 7711</strain>
    </source>
</reference>
<dbReference type="AlphaFoldDB" id="A0A084AJI6"/>
<name>A0A084AJI6_STACB</name>
<proteinExistence type="predicted"/>
<organism evidence="2 3">
    <name type="scientific">Stachybotrys chartarum (strain CBS 109288 / IBT 7711)</name>
    <name type="common">Toxic black mold</name>
    <name type="synonym">Stilbospora chartarum</name>
    <dbReference type="NCBI Taxonomy" id="1280523"/>
    <lineage>
        <taxon>Eukaryota</taxon>
        <taxon>Fungi</taxon>
        <taxon>Dikarya</taxon>
        <taxon>Ascomycota</taxon>
        <taxon>Pezizomycotina</taxon>
        <taxon>Sordariomycetes</taxon>
        <taxon>Hypocreomycetidae</taxon>
        <taxon>Hypocreales</taxon>
        <taxon>Stachybotryaceae</taxon>
        <taxon>Stachybotrys</taxon>
    </lineage>
</organism>
<feature type="region of interest" description="Disordered" evidence="1">
    <location>
        <begin position="79"/>
        <end position="105"/>
    </location>
</feature>
<gene>
    <name evidence="2" type="ORF">S7711_11239</name>
</gene>
<dbReference type="HOGENOM" id="CLU_1246068_0_0_1"/>
<dbReference type="EMBL" id="KL648702">
    <property type="protein sequence ID" value="KEY65465.1"/>
    <property type="molecule type" value="Genomic_DNA"/>
</dbReference>
<accession>A0A084AJI6</accession>
<evidence type="ECO:0000256" key="1">
    <source>
        <dbReference type="SAM" id="MobiDB-lite"/>
    </source>
</evidence>